<evidence type="ECO:0000256" key="6">
    <source>
        <dbReference type="SAM" id="MobiDB-lite"/>
    </source>
</evidence>
<dbReference type="InterPro" id="IPR003593">
    <property type="entry name" value="AAA+_ATPase"/>
</dbReference>
<organism evidence="8 9">
    <name type="scientific">Hibiscus syriacus</name>
    <name type="common">Rose of Sharon</name>
    <dbReference type="NCBI Taxonomy" id="106335"/>
    <lineage>
        <taxon>Eukaryota</taxon>
        <taxon>Viridiplantae</taxon>
        <taxon>Streptophyta</taxon>
        <taxon>Embryophyta</taxon>
        <taxon>Tracheophyta</taxon>
        <taxon>Spermatophyta</taxon>
        <taxon>Magnoliopsida</taxon>
        <taxon>eudicotyledons</taxon>
        <taxon>Gunneridae</taxon>
        <taxon>Pentapetalae</taxon>
        <taxon>rosids</taxon>
        <taxon>malvids</taxon>
        <taxon>Malvales</taxon>
        <taxon>Malvaceae</taxon>
        <taxon>Malvoideae</taxon>
        <taxon>Hibiscus</taxon>
    </lineage>
</organism>
<keyword evidence="5" id="KW-0175">Coiled coil</keyword>
<evidence type="ECO:0000313" key="8">
    <source>
        <dbReference type="EMBL" id="KAE8704739.1"/>
    </source>
</evidence>
<dbReference type="GO" id="GO:0006952">
    <property type="term" value="P:defense response"/>
    <property type="evidence" value="ECO:0007669"/>
    <property type="project" value="UniProtKB-KW"/>
</dbReference>
<keyword evidence="9" id="KW-1185">Reference proteome</keyword>
<keyword evidence="3" id="KW-0611">Plant defense</keyword>
<dbReference type="PANTHER" id="PTHR33463:SF149">
    <property type="entry name" value="NB-ARC DOMAIN-CONTAINING PROTEIN"/>
    <property type="match status" value="1"/>
</dbReference>
<feature type="coiled-coil region" evidence="5">
    <location>
        <begin position="44"/>
        <end position="101"/>
    </location>
</feature>
<evidence type="ECO:0000256" key="5">
    <source>
        <dbReference type="SAM" id="Coils"/>
    </source>
</evidence>
<evidence type="ECO:0000256" key="4">
    <source>
        <dbReference type="ARBA" id="ARBA00022840"/>
    </source>
</evidence>
<keyword evidence="4" id="KW-0067">ATP-binding</keyword>
<dbReference type="SUPFAM" id="SSF52047">
    <property type="entry name" value="RNI-like"/>
    <property type="match status" value="1"/>
</dbReference>
<dbReference type="Pfam" id="PF23247">
    <property type="entry name" value="LRR_RPS2"/>
    <property type="match status" value="4"/>
</dbReference>
<feature type="domain" description="AAA+ ATPase" evidence="7">
    <location>
        <begin position="184"/>
        <end position="323"/>
    </location>
</feature>
<dbReference type="Proteomes" id="UP000436088">
    <property type="component" value="Unassembled WGS sequence"/>
</dbReference>
<feature type="region of interest" description="Disordered" evidence="6">
    <location>
        <begin position="1598"/>
        <end position="1639"/>
    </location>
</feature>
<comment type="caution">
    <text evidence="8">The sequence shown here is derived from an EMBL/GenBank/DDBJ whole genome shotgun (WGS) entry which is preliminary data.</text>
</comment>
<evidence type="ECO:0000256" key="2">
    <source>
        <dbReference type="ARBA" id="ARBA00022741"/>
    </source>
</evidence>
<evidence type="ECO:0000256" key="1">
    <source>
        <dbReference type="ARBA" id="ARBA00008894"/>
    </source>
</evidence>
<reference evidence="8" key="1">
    <citation type="submission" date="2019-09" db="EMBL/GenBank/DDBJ databases">
        <title>Draft genome information of white flower Hibiscus syriacus.</title>
        <authorList>
            <person name="Kim Y.-M."/>
        </authorList>
    </citation>
    <scope>NUCLEOTIDE SEQUENCE [LARGE SCALE GENOMIC DNA]</scope>
    <source>
        <strain evidence="8">YM2019G1</strain>
    </source>
</reference>
<accession>A0A6A3APB4</accession>
<dbReference type="Gene3D" id="3.40.50.300">
    <property type="entry name" value="P-loop containing nucleotide triphosphate hydrolases"/>
    <property type="match status" value="1"/>
</dbReference>
<evidence type="ECO:0000256" key="3">
    <source>
        <dbReference type="ARBA" id="ARBA00022821"/>
    </source>
</evidence>
<protein>
    <recommendedName>
        <fullName evidence="7">AAA+ ATPase domain-containing protein</fullName>
    </recommendedName>
</protein>
<dbReference type="InterPro" id="IPR042197">
    <property type="entry name" value="Apaf_helical"/>
</dbReference>
<dbReference type="InterPro" id="IPR002182">
    <property type="entry name" value="NB-ARC"/>
</dbReference>
<dbReference type="SUPFAM" id="SSF52540">
    <property type="entry name" value="P-loop containing nucleoside triphosphate hydrolases"/>
    <property type="match status" value="1"/>
</dbReference>
<dbReference type="InterPro" id="IPR027417">
    <property type="entry name" value="P-loop_NTPase"/>
</dbReference>
<dbReference type="GO" id="GO:0043531">
    <property type="term" value="F:ADP binding"/>
    <property type="evidence" value="ECO:0007669"/>
    <property type="project" value="InterPro"/>
</dbReference>
<dbReference type="Gene3D" id="1.10.8.430">
    <property type="entry name" value="Helical domain of apoptotic protease-activating factors"/>
    <property type="match status" value="1"/>
</dbReference>
<evidence type="ECO:0000259" key="7">
    <source>
        <dbReference type="SMART" id="SM00382"/>
    </source>
</evidence>
<dbReference type="SUPFAM" id="SSF52058">
    <property type="entry name" value="L domain-like"/>
    <property type="match status" value="1"/>
</dbReference>
<dbReference type="InterPro" id="IPR057135">
    <property type="entry name" value="At4g27190-like_LRR"/>
</dbReference>
<feature type="compositionally biased region" description="Basic and acidic residues" evidence="6">
    <location>
        <begin position="1619"/>
        <end position="1631"/>
    </location>
</feature>
<dbReference type="PANTHER" id="PTHR33463">
    <property type="entry name" value="NB-ARC DOMAIN-CONTAINING PROTEIN-RELATED"/>
    <property type="match status" value="1"/>
</dbReference>
<dbReference type="Gene3D" id="3.80.10.10">
    <property type="entry name" value="Ribonuclease Inhibitor"/>
    <property type="match status" value="5"/>
</dbReference>
<dbReference type="InterPro" id="IPR032675">
    <property type="entry name" value="LRR_dom_sf"/>
</dbReference>
<keyword evidence="2" id="KW-0547">Nucleotide-binding</keyword>
<evidence type="ECO:0000313" key="9">
    <source>
        <dbReference type="Proteomes" id="UP000436088"/>
    </source>
</evidence>
<dbReference type="PRINTS" id="PR00364">
    <property type="entry name" value="DISEASERSIST"/>
</dbReference>
<gene>
    <name evidence="8" type="ORF">F3Y22_tig00110445pilonHSYRG00098</name>
</gene>
<dbReference type="FunFam" id="3.40.50.300:FF:001091">
    <property type="entry name" value="Probable disease resistance protein At1g61300"/>
    <property type="match status" value="1"/>
</dbReference>
<dbReference type="SMART" id="SM00382">
    <property type="entry name" value="AAA"/>
    <property type="match status" value="1"/>
</dbReference>
<sequence length="1639" mass="186303">MDVLVSIVGSLVSKAAEYTVDPTARQLSYLFKHKTKFLNLRTKVQDLKDARERVQQSVEAATRKGEVIFDDVQRWLTVADEKISEQAAKQLEEDEEKATKRCFAGFYPDFKSRYQLSRKAEKEANAIAQLLTANAIAQLLTEKSVSYPPPVEVTDIIRHDEKYEAFGSRSVAFDGVMAALEDDTVSKIGVYGMGGVGKTTLVKEVARRAKVKPSFDEVVFVPVTQTPKAVNLQNEIASQLGMKLDNDSSADVRAARLRNRLKEAKKVLVILDDIWEEQEVDTLGIPSADQHRGCKILMTSRRLDVLKRMDSHPNIPIETLNEDEAWNLFMKMAGHVVENSDIRSIAVDVAKKCAGLPIAIATIAKALKPKENLFEWRDALRQLSKPSERNFKGIPAAAYSAIELSYKFIEDEDLGPIFLLCSIMGHNAAVEELLRYAIGLGFIHDVNTMEESRDRVLTLVNNLTASSLLLEGSTPYRFDMHDVVRDVAQSIASRDRHWLALFKELPNEEKMKESQLISLQNAELNELLYHELECPTLNYFSIGMGNFSPLKISNDLFKGMQRLKVLEFGKTKFTTLPSSLGFLKTLCTLRLIDCDLEDIAIFGELGNLEILDLRGSRMEMLPKEIGQLTRLKLLDLTECDRLKVISPNVLSSLSRLEELYLYYSFDGWEVEGIESPRGNASLVELQHLSRLTTLEIHIPDVEAIPKDNLFLGKMKRFKISIGNETWKWYDPKRVERPRMLMLQTNKIIHLVNGIKLLLGKIQNLYLQRSEDVEEMLYYPSVESFGQLRSLKVELCDRLKNLFSFSIARTHHLLEELEVSDCKNLTELIVEKEEISENDILEFSKLRFLTLERLDKFNGSWHSENTIQSVAWLFDKKVSCPALEKLELESVGGIDKIWHIDDQLSGMSFGVQSLRDLRVFRCRKLNGKSGEAPPNYLFNEKVSCPALEELDFYLEGGIDKIWHIDDQLSGMTFGVQSLTSLEVFRCRKLKYVFTSSMVKSLVHLKTLFVGECDEMEEIIEGTLAATEEERIRGCISVFPKLDSMRLDGLPKSKRFCSGNYPIEFPSLRNLKLQRCPELNTFLCDSGKSGEAPPNYLFNEKVSCPALEKLELESVGGIDKIWHIDDQLSGMSFGVQSLRDLRVSRCRKLKYVFTSSMVKSFVHLKTLFVGECDEMEEIIEGTLAATEEERIRGSISVFPKLHFMWLIGLPKSKRFCSGNYPIEFPSLRELRLNKCPKLNMFLCDSGKSGEASSNYLFNEKVILPVLEILGIYEMDNLETLWCDQLAQHSFSTLTSINWPSLKKLYVSGCHKVGILFASREVSGSHQPLFWVNESTFPNLHELTLGWNAGIKDIIWHCETQQKQQLLSHCLPNLKVVKLEGYPDQLTLLPSYLFHLLALPYLQTLEICWSDFKEMVFESEEGGEEKPASLLLSQITELKLNSLLELVHLWKEKEGFPNLRILDVDRCHELKGNLAPSSASFRNLVTLKVCNCDGIIKLITHPTANSLVHLKEMSITRCRNIEEIIQGGDDHDELSFPLLNSLELEDLPKLESFCSSGNYTFSFPSLEDLVVQDCPKMKMFSQGHSNTPMIQHLFREKHAMNEEGENSKEDQSKSFPLLMPRISEEVENSTKDKGSSSTSNFE</sequence>
<feature type="compositionally biased region" description="Basic and acidic residues" evidence="6">
    <location>
        <begin position="1598"/>
        <end position="1609"/>
    </location>
</feature>
<dbReference type="GO" id="GO:0005524">
    <property type="term" value="F:ATP binding"/>
    <property type="evidence" value="ECO:0007669"/>
    <property type="project" value="UniProtKB-KW"/>
</dbReference>
<dbReference type="Pfam" id="PF00931">
    <property type="entry name" value="NB-ARC"/>
    <property type="match status" value="1"/>
</dbReference>
<dbReference type="EMBL" id="VEPZ02000989">
    <property type="protein sequence ID" value="KAE8704739.1"/>
    <property type="molecule type" value="Genomic_DNA"/>
</dbReference>
<dbReference type="InterPro" id="IPR050905">
    <property type="entry name" value="Plant_NBS-LRR"/>
</dbReference>
<proteinExistence type="inferred from homology"/>
<name>A0A6A3APB4_HIBSY</name>
<comment type="similarity">
    <text evidence="1">Belongs to the disease resistance NB-LRR family.</text>
</comment>